<dbReference type="HOGENOM" id="CLU_741285_0_0_0"/>
<evidence type="ECO:0000256" key="1">
    <source>
        <dbReference type="SAM" id="MobiDB-lite"/>
    </source>
</evidence>
<feature type="region of interest" description="Disordered" evidence="1">
    <location>
        <begin position="237"/>
        <end position="266"/>
    </location>
</feature>
<reference evidence="3" key="1">
    <citation type="submission" date="2012-03" db="EMBL/GenBank/DDBJ databases">
        <title>Complete sequence of chromosome of Deinococcus peraridilitoris DSM 19664.</title>
        <authorList>
            <person name="Lucas S."/>
            <person name="Copeland A."/>
            <person name="Lapidus A."/>
            <person name="Glavina del Rio T."/>
            <person name="Dalin E."/>
            <person name="Tice H."/>
            <person name="Bruce D."/>
            <person name="Goodwin L."/>
            <person name="Pitluck S."/>
            <person name="Peters L."/>
            <person name="Mikhailova N."/>
            <person name="Lu M."/>
            <person name="Kyrpides N."/>
            <person name="Mavromatis K."/>
            <person name="Ivanova N."/>
            <person name="Brettin T."/>
            <person name="Detter J.C."/>
            <person name="Han C."/>
            <person name="Larimer F."/>
            <person name="Land M."/>
            <person name="Hauser L."/>
            <person name="Markowitz V."/>
            <person name="Cheng J.-F."/>
            <person name="Hugenholtz P."/>
            <person name="Woyke T."/>
            <person name="Wu D."/>
            <person name="Pukall R."/>
            <person name="Steenblock K."/>
            <person name="Brambilla E."/>
            <person name="Klenk H.-P."/>
            <person name="Eisen J.A."/>
        </authorList>
    </citation>
    <scope>NUCLEOTIDE SEQUENCE [LARGE SCALE GENOMIC DNA]</scope>
    <source>
        <strain evidence="3">DSM 19664 / LMG 22246 / CIP 109416 / KR-200</strain>
    </source>
</reference>
<feature type="region of interest" description="Disordered" evidence="1">
    <location>
        <begin position="108"/>
        <end position="128"/>
    </location>
</feature>
<dbReference type="EMBL" id="CP003382">
    <property type="protein sequence ID" value="AFZ67011.1"/>
    <property type="molecule type" value="Genomic_DNA"/>
</dbReference>
<sequence length="373" mass="40099">MGIRAIDKVFEYSRQKGSKLLLLVAIADNAKDDGSGAWPGRDTLARKARVGLEYVDVLIQELVTAGELRVHVRGAPNGKTDMYDILYPAVPYSDELYVAERQARVTRKRAAGKTTAGKPRAKKRNSHKKFLRLQEAVKDGQWATSDKKFLPFDKNFLRNGKNFLCQTWPEIAPGAAGVGAEPSVEPLLEPSEREYVPELECQATDVRALELQAAPQETAAPDGAPADAGSAATALTVSGDELEPPVGVNGRPPGGGEVPPAPAGPTSEVQLRRAFGAPFLRALLEEFADRPRWLELDSDWVARQVQAKRAEYAGKTWRTPLIAALDAAVAPKASPKPESQVTQKRVAAGDQVKEILSRARNAGAPVGSQGGAS</sequence>
<evidence type="ECO:0000313" key="3">
    <source>
        <dbReference type="Proteomes" id="UP000010467"/>
    </source>
</evidence>
<dbReference type="STRING" id="937777.Deipe_1470"/>
<name>K9ZZI3_DEIPD</name>
<dbReference type="PATRIC" id="fig|937777.3.peg.1475"/>
<proteinExistence type="predicted"/>
<accession>K9ZZI3</accession>
<gene>
    <name evidence="2" type="ordered locus">Deipe_1470</name>
</gene>
<protein>
    <recommendedName>
        <fullName evidence="4">Helix-turn-helix domain-containing protein</fullName>
    </recommendedName>
</protein>
<evidence type="ECO:0008006" key="4">
    <source>
        <dbReference type="Google" id="ProtNLM"/>
    </source>
</evidence>
<dbReference type="AlphaFoldDB" id="K9ZZI3"/>
<dbReference type="OrthoDB" id="5198554at2"/>
<dbReference type="RefSeq" id="WP_015235319.1">
    <property type="nucleotide sequence ID" value="NC_019793.1"/>
</dbReference>
<dbReference type="KEGG" id="dpd:Deipe_1470"/>
<feature type="compositionally biased region" description="Basic residues" evidence="1">
    <location>
        <begin position="119"/>
        <end position="128"/>
    </location>
</feature>
<evidence type="ECO:0000313" key="2">
    <source>
        <dbReference type="EMBL" id="AFZ67011.1"/>
    </source>
</evidence>
<organism evidence="2 3">
    <name type="scientific">Deinococcus peraridilitoris (strain DSM 19664 / LMG 22246 / CIP 109416 / KR-200)</name>
    <dbReference type="NCBI Taxonomy" id="937777"/>
    <lineage>
        <taxon>Bacteria</taxon>
        <taxon>Thermotogati</taxon>
        <taxon>Deinococcota</taxon>
        <taxon>Deinococci</taxon>
        <taxon>Deinococcales</taxon>
        <taxon>Deinococcaceae</taxon>
        <taxon>Deinococcus</taxon>
    </lineage>
</organism>
<keyword evidence="3" id="KW-1185">Reference proteome</keyword>
<dbReference type="Proteomes" id="UP000010467">
    <property type="component" value="Chromosome"/>
</dbReference>